<protein>
    <submittedName>
        <fullName evidence="1">Uncharacterized protein</fullName>
    </submittedName>
</protein>
<sequence>MHYFSSRFLRRCALLLSHSSCGEGLFPRSPLASSSSIPFLRVHAAIYRRHRTRLPHCRHCALLQAIKSFSRVSLISWSDTRWVFQDPLPACHRRRLLCCEQKLPPASCPIPKLFKE</sequence>
<dbReference type="EMBL" id="MU128984">
    <property type="protein sequence ID" value="KAF9512638.1"/>
    <property type="molecule type" value="Genomic_DNA"/>
</dbReference>
<evidence type="ECO:0000313" key="2">
    <source>
        <dbReference type="Proteomes" id="UP000886523"/>
    </source>
</evidence>
<proteinExistence type="predicted"/>
<accession>A0A9P6AVD3</accession>
<organism evidence="1 2">
    <name type="scientific">Hydnum rufescens UP504</name>
    <dbReference type="NCBI Taxonomy" id="1448309"/>
    <lineage>
        <taxon>Eukaryota</taxon>
        <taxon>Fungi</taxon>
        <taxon>Dikarya</taxon>
        <taxon>Basidiomycota</taxon>
        <taxon>Agaricomycotina</taxon>
        <taxon>Agaricomycetes</taxon>
        <taxon>Cantharellales</taxon>
        <taxon>Hydnaceae</taxon>
        <taxon>Hydnum</taxon>
    </lineage>
</organism>
<keyword evidence="2" id="KW-1185">Reference proteome</keyword>
<evidence type="ECO:0000313" key="1">
    <source>
        <dbReference type="EMBL" id="KAF9512638.1"/>
    </source>
</evidence>
<comment type="caution">
    <text evidence="1">The sequence shown here is derived from an EMBL/GenBank/DDBJ whole genome shotgun (WGS) entry which is preliminary data.</text>
</comment>
<gene>
    <name evidence="1" type="ORF">BS47DRAFT_1049263</name>
</gene>
<name>A0A9P6AVD3_9AGAM</name>
<dbReference type="Proteomes" id="UP000886523">
    <property type="component" value="Unassembled WGS sequence"/>
</dbReference>
<dbReference type="AlphaFoldDB" id="A0A9P6AVD3"/>
<reference evidence="1" key="1">
    <citation type="journal article" date="2020" name="Nat. Commun.">
        <title>Large-scale genome sequencing of mycorrhizal fungi provides insights into the early evolution of symbiotic traits.</title>
        <authorList>
            <person name="Miyauchi S."/>
            <person name="Kiss E."/>
            <person name="Kuo A."/>
            <person name="Drula E."/>
            <person name="Kohler A."/>
            <person name="Sanchez-Garcia M."/>
            <person name="Morin E."/>
            <person name="Andreopoulos B."/>
            <person name="Barry K.W."/>
            <person name="Bonito G."/>
            <person name="Buee M."/>
            <person name="Carver A."/>
            <person name="Chen C."/>
            <person name="Cichocki N."/>
            <person name="Clum A."/>
            <person name="Culley D."/>
            <person name="Crous P.W."/>
            <person name="Fauchery L."/>
            <person name="Girlanda M."/>
            <person name="Hayes R.D."/>
            <person name="Keri Z."/>
            <person name="LaButti K."/>
            <person name="Lipzen A."/>
            <person name="Lombard V."/>
            <person name="Magnuson J."/>
            <person name="Maillard F."/>
            <person name="Murat C."/>
            <person name="Nolan M."/>
            <person name="Ohm R.A."/>
            <person name="Pangilinan J."/>
            <person name="Pereira M.F."/>
            <person name="Perotto S."/>
            <person name="Peter M."/>
            <person name="Pfister S."/>
            <person name="Riley R."/>
            <person name="Sitrit Y."/>
            <person name="Stielow J.B."/>
            <person name="Szollosi G."/>
            <person name="Zifcakova L."/>
            <person name="Stursova M."/>
            <person name="Spatafora J.W."/>
            <person name="Tedersoo L."/>
            <person name="Vaario L.M."/>
            <person name="Yamada A."/>
            <person name="Yan M."/>
            <person name="Wang P."/>
            <person name="Xu J."/>
            <person name="Bruns T."/>
            <person name="Baldrian P."/>
            <person name="Vilgalys R."/>
            <person name="Dunand C."/>
            <person name="Henrissat B."/>
            <person name="Grigoriev I.V."/>
            <person name="Hibbett D."/>
            <person name="Nagy L.G."/>
            <person name="Martin F.M."/>
        </authorList>
    </citation>
    <scope>NUCLEOTIDE SEQUENCE</scope>
    <source>
        <strain evidence="1">UP504</strain>
    </source>
</reference>